<dbReference type="NCBIfam" id="TIGR02595">
    <property type="entry name" value="PEP_CTERM"/>
    <property type="match status" value="1"/>
</dbReference>
<evidence type="ECO:0000313" key="5">
    <source>
        <dbReference type="Proteomes" id="UP000007013"/>
    </source>
</evidence>
<feature type="chain" id="PRO_5002774231" description="Ice-binding protein C-terminal domain-containing protein" evidence="2">
    <location>
        <begin position="25"/>
        <end position="226"/>
    </location>
</feature>
<sequence>MHSRFKYTLAAACLAVALIPLAQAQLLLSGNVTGEFTDAPGPNDTIYNAPDGSSNYFRSGIPETAADLQTAIEFWKVNFTDVGPGLVASDLFKVTNGRTLLHSTATAAHFDLNLELTAPESQDHMLTSIAFTIENTPNQPNDINVNDWYTITATGISPFQVGDYLVQFEFVAPESFQILENSSLRVGDLYVRFTPVPEPSTYAAFGAALLLGVVGFRRFRNRAITI</sequence>
<dbReference type="Proteomes" id="UP000007013">
    <property type="component" value="Chromosome"/>
</dbReference>
<accession>B1ZMF9</accession>
<dbReference type="RefSeq" id="WP_012372950.1">
    <property type="nucleotide sequence ID" value="NC_010571.1"/>
</dbReference>
<feature type="signal peptide" evidence="2">
    <location>
        <begin position="1"/>
        <end position="24"/>
    </location>
</feature>
<dbReference type="EMBL" id="CP001032">
    <property type="protein sequence ID" value="ACB73412.1"/>
    <property type="molecule type" value="Genomic_DNA"/>
</dbReference>
<proteinExistence type="predicted"/>
<evidence type="ECO:0000313" key="4">
    <source>
        <dbReference type="EMBL" id="ACB73412.1"/>
    </source>
</evidence>
<protein>
    <recommendedName>
        <fullName evidence="3">Ice-binding protein C-terminal domain-containing protein</fullName>
    </recommendedName>
</protein>
<dbReference type="InterPro" id="IPR047995">
    <property type="entry name" value="Choice_anch_K"/>
</dbReference>
<keyword evidence="1" id="KW-1133">Transmembrane helix</keyword>
<reference evidence="4 5" key="1">
    <citation type="journal article" date="2011" name="J. Bacteriol.">
        <title>Genome sequence of the verrucomicrobium Opitutus terrae PB90-1, an abundant inhabitant of rice paddy soil ecosystems.</title>
        <authorList>
            <person name="van Passel M.W."/>
            <person name="Kant R."/>
            <person name="Palva A."/>
            <person name="Copeland A."/>
            <person name="Lucas S."/>
            <person name="Lapidus A."/>
            <person name="Glavina del Rio T."/>
            <person name="Pitluck S."/>
            <person name="Goltsman E."/>
            <person name="Clum A."/>
            <person name="Sun H."/>
            <person name="Schmutz J."/>
            <person name="Larimer F.W."/>
            <person name="Land M.L."/>
            <person name="Hauser L."/>
            <person name="Kyrpides N."/>
            <person name="Mikhailova N."/>
            <person name="Richardson P.P."/>
            <person name="Janssen P.H."/>
            <person name="de Vos W.M."/>
            <person name="Smidt H."/>
        </authorList>
    </citation>
    <scope>NUCLEOTIDE SEQUENCE [LARGE SCALE GENOMIC DNA]</scope>
    <source>
        <strain evidence="5">DSM 11246 / JCM 15787 / PB90-1</strain>
    </source>
</reference>
<dbReference type="HOGENOM" id="CLU_1223739_0_0_0"/>
<dbReference type="InterPro" id="IPR013424">
    <property type="entry name" value="Ice-binding_C"/>
</dbReference>
<keyword evidence="2" id="KW-0732">Signal</keyword>
<evidence type="ECO:0000256" key="1">
    <source>
        <dbReference type="SAM" id="Phobius"/>
    </source>
</evidence>
<dbReference type="NCBIfam" id="NF038131">
    <property type="entry name" value="choice_anch_K"/>
    <property type="match status" value="1"/>
</dbReference>
<keyword evidence="1" id="KW-0472">Membrane</keyword>
<evidence type="ECO:0000256" key="2">
    <source>
        <dbReference type="SAM" id="SignalP"/>
    </source>
</evidence>
<evidence type="ECO:0000259" key="3">
    <source>
        <dbReference type="Pfam" id="PF07589"/>
    </source>
</evidence>
<feature type="transmembrane region" description="Helical" evidence="1">
    <location>
        <begin position="202"/>
        <end position="219"/>
    </location>
</feature>
<dbReference type="KEGG" id="ote:Oter_0121"/>
<dbReference type="AlphaFoldDB" id="B1ZMF9"/>
<keyword evidence="1" id="KW-0812">Transmembrane</keyword>
<keyword evidence="5" id="KW-1185">Reference proteome</keyword>
<gene>
    <name evidence="4" type="ordered locus">Oter_0121</name>
</gene>
<dbReference type="Pfam" id="PF07589">
    <property type="entry name" value="PEP-CTERM"/>
    <property type="match status" value="1"/>
</dbReference>
<name>B1ZMF9_OPITP</name>
<organism evidence="4 5">
    <name type="scientific">Opitutus terrae (strain DSM 11246 / JCM 15787 / PB90-1)</name>
    <dbReference type="NCBI Taxonomy" id="452637"/>
    <lineage>
        <taxon>Bacteria</taxon>
        <taxon>Pseudomonadati</taxon>
        <taxon>Verrucomicrobiota</taxon>
        <taxon>Opitutia</taxon>
        <taxon>Opitutales</taxon>
        <taxon>Opitutaceae</taxon>
        <taxon>Opitutus</taxon>
    </lineage>
</organism>
<feature type="domain" description="Ice-binding protein C-terminal" evidence="3">
    <location>
        <begin position="195"/>
        <end position="218"/>
    </location>
</feature>